<name>A0AAJ0CQ71_9HYPO</name>
<proteinExistence type="predicted"/>
<dbReference type="AlphaFoldDB" id="A0AAJ0CQ71"/>
<keyword evidence="4" id="KW-1185">Reference proteome</keyword>
<dbReference type="Pfam" id="PF01965">
    <property type="entry name" value="DJ-1_PfpI"/>
    <property type="match status" value="1"/>
</dbReference>
<dbReference type="InterPro" id="IPR002818">
    <property type="entry name" value="DJ-1/PfpI"/>
</dbReference>
<dbReference type="Proteomes" id="UP001251528">
    <property type="component" value="Unassembled WGS sequence"/>
</dbReference>
<gene>
    <name evidence="3" type="ORF">QQS21_006528</name>
</gene>
<dbReference type="Gene3D" id="3.40.50.880">
    <property type="match status" value="1"/>
</dbReference>
<evidence type="ECO:0000259" key="2">
    <source>
        <dbReference type="Pfam" id="PF01965"/>
    </source>
</evidence>
<evidence type="ECO:0000313" key="4">
    <source>
        <dbReference type="Proteomes" id="UP001251528"/>
    </source>
</evidence>
<dbReference type="EMBL" id="JASWJB010000122">
    <property type="protein sequence ID" value="KAK2595933.1"/>
    <property type="molecule type" value="Genomic_DNA"/>
</dbReference>
<dbReference type="InterPro" id="IPR052158">
    <property type="entry name" value="INH-QAR"/>
</dbReference>
<evidence type="ECO:0000313" key="3">
    <source>
        <dbReference type="EMBL" id="KAK2595933.1"/>
    </source>
</evidence>
<sequence length="298" mass="32721">MAAHMSSAVADDGDNTPIQVLIALYPGFDRLDLDGPLKVLNTALHDPKDKTSQAFDVTFVSAEDQEEVKPDKGEPIKSQTSFKDAHKDLENYHLLVIVGGPSVTKILDKEQEPLGLINDFAELQKRDPATERTLFSVGTGSLLLARENILSGLSATTHPDYITKFENECSDAATRHLTERTDVIEDARYVVNNLRFDLDEGDESPYIRRKSDSGRRPSNARKGSMSFKNSNSRRESIVRRAAMRLGGLRVITAGPENSGTDAALYLVSALVDDGCAAEVARTMQWTWNKGVVVDGLDV</sequence>
<feature type="domain" description="DJ-1/PfpI" evidence="2">
    <location>
        <begin position="19"/>
        <end position="171"/>
    </location>
</feature>
<reference evidence="3" key="1">
    <citation type="submission" date="2023-06" db="EMBL/GenBank/DDBJ databases">
        <title>Conoideocrella luteorostrata (Hypocreales: Clavicipitaceae), a potential biocontrol fungus for elongate hemlock scale in United States Christmas tree production areas.</title>
        <authorList>
            <person name="Barrett H."/>
            <person name="Lovett B."/>
            <person name="Macias A.M."/>
            <person name="Stajich J.E."/>
            <person name="Kasson M.T."/>
        </authorList>
    </citation>
    <scope>NUCLEOTIDE SEQUENCE</scope>
    <source>
        <strain evidence="3">ARSEF 14590</strain>
    </source>
</reference>
<dbReference type="InterPro" id="IPR029062">
    <property type="entry name" value="Class_I_gatase-like"/>
</dbReference>
<dbReference type="PANTHER" id="PTHR43130:SF3">
    <property type="entry name" value="HTH-TYPE TRANSCRIPTIONAL REGULATOR RV1931C"/>
    <property type="match status" value="1"/>
</dbReference>
<organism evidence="3 4">
    <name type="scientific">Conoideocrella luteorostrata</name>
    <dbReference type="NCBI Taxonomy" id="1105319"/>
    <lineage>
        <taxon>Eukaryota</taxon>
        <taxon>Fungi</taxon>
        <taxon>Dikarya</taxon>
        <taxon>Ascomycota</taxon>
        <taxon>Pezizomycotina</taxon>
        <taxon>Sordariomycetes</taxon>
        <taxon>Hypocreomycetidae</taxon>
        <taxon>Hypocreales</taxon>
        <taxon>Clavicipitaceae</taxon>
        <taxon>Conoideocrella</taxon>
    </lineage>
</organism>
<feature type="compositionally biased region" description="Basic and acidic residues" evidence="1">
    <location>
        <begin position="205"/>
        <end position="215"/>
    </location>
</feature>
<feature type="region of interest" description="Disordered" evidence="1">
    <location>
        <begin position="205"/>
        <end position="234"/>
    </location>
</feature>
<dbReference type="SUPFAM" id="SSF52317">
    <property type="entry name" value="Class I glutamine amidotransferase-like"/>
    <property type="match status" value="1"/>
</dbReference>
<dbReference type="PANTHER" id="PTHR43130">
    <property type="entry name" value="ARAC-FAMILY TRANSCRIPTIONAL REGULATOR"/>
    <property type="match status" value="1"/>
</dbReference>
<accession>A0AAJ0CQ71</accession>
<protein>
    <recommendedName>
        <fullName evidence="2">DJ-1/PfpI domain-containing protein</fullName>
    </recommendedName>
</protein>
<comment type="caution">
    <text evidence="3">The sequence shown here is derived from an EMBL/GenBank/DDBJ whole genome shotgun (WGS) entry which is preliminary data.</text>
</comment>
<evidence type="ECO:0000256" key="1">
    <source>
        <dbReference type="SAM" id="MobiDB-lite"/>
    </source>
</evidence>